<name>A0A151AY22_9FIRM</name>
<feature type="region of interest" description="Disordered" evidence="6">
    <location>
        <begin position="445"/>
        <end position="481"/>
    </location>
</feature>
<dbReference type="HAMAP" id="MF_00844_B">
    <property type="entry name" value="RqcH_B"/>
    <property type="match status" value="1"/>
</dbReference>
<keyword evidence="4 5" id="KW-0648">Protein biosynthesis</keyword>
<evidence type="ECO:0000313" key="8">
    <source>
        <dbReference type="EMBL" id="KYH32548.1"/>
    </source>
</evidence>
<dbReference type="GO" id="GO:0019843">
    <property type="term" value="F:rRNA binding"/>
    <property type="evidence" value="ECO:0007669"/>
    <property type="project" value="UniProtKB-UniRule"/>
</dbReference>
<keyword evidence="3 5" id="KW-0694">RNA-binding</keyword>
<evidence type="ECO:0000313" key="9">
    <source>
        <dbReference type="Proteomes" id="UP000075670"/>
    </source>
</evidence>
<keyword evidence="9" id="KW-1185">Reference proteome</keyword>
<evidence type="ECO:0000256" key="2">
    <source>
        <dbReference type="ARBA" id="ARBA00022730"/>
    </source>
</evidence>
<dbReference type="Pfam" id="PF05833">
    <property type="entry name" value="NFACT_N"/>
    <property type="match status" value="1"/>
</dbReference>
<evidence type="ECO:0000256" key="1">
    <source>
        <dbReference type="ARBA" id="ARBA00022555"/>
    </source>
</evidence>
<evidence type="ECO:0000259" key="7">
    <source>
        <dbReference type="Pfam" id="PF05670"/>
    </source>
</evidence>
<comment type="subunit">
    <text evidence="5">Associates with stalled 50S ribosomal subunits. Binds to RqcP.</text>
</comment>
<comment type="similarity">
    <text evidence="5">Belongs to the NEMF family.</text>
</comment>
<dbReference type="GO" id="GO:0043023">
    <property type="term" value="F:ribosomal large subunit binding"/>
    <property type="evidence" value="ECO:0007669"/>
    <property type="project" value="UniProtKB-UniRule"/>
</dbReference>
<dbReference type="PANTHER" id="PTHR15239">
    <property type="entry name" value="NUCLEAR EXPORT MEDIATOR FACTOR NEMF"/>
    <property type="match status" value="1"/>
</dbReference>
<keyword evidence="2 5" id="KW-0699">rRNA-binding</keyword>
<dbReference type="PATRIC" id="fig|1122241.3.peg.1209"/>
<dbReference type="EMBL" id="LTBC01000003">
    <property type="protein sequence ID" value="KYH32548.1"/>
    <property type="molecule type" value="Genomic_DNA"/>
</dbReference>
<dbReference type="InterPro" id="IPR010979">
    <property type="entry name" value="Ribosomal_uS13-like_H2TH"/>
</dbReference>
<dbReference type="GO" id="GO:0072344">
    <property type="term" value="P:rescue of stalled ribosome"/>
    <property type="evidence" value="ECO:0007669"/>
    <property type="project" value="UniProtKB-UniRule"/>
</dbReference>
<dbReference type="OrthoDB" id="9766163at2"/>
<comment type="caution">
    <text evidence="8">The sequence shown here is derived from an EMBL/GenBank/DDBJ whole genome shotgun (WGS) entry which is preliminary data.</text>
</comment>
<evidence type="ECO:0000256" key="5">
    <source>
        <dbReference type="HAMAP-Rule" id="MF_00844"/>
    </source>
</evidence>
<dbReference type="FunFam" id="2.30.310.10:FF:000004">
    <property type="entry name" value="Fibronectin-binding protein A"/>
    <property type="match status" value="1"/>
</dbReference>
<sequence length="587" mass="65050">MAYDGLFLAAIKEELSGLIGSRVDRIFQPEKETIILHLRKGRDTRKLLLCSLADQARVHLTAASFTNPVTPPLFCMVLRKHLEGGTLVAVEQPGLERVLALHFQTTDELGRPGTRVLLIEIMGKHSNIILLNPDGSIIDAARRYTHAVSRHREVLPGRPYVPPPAQAKADPRGLDDEAFARLLWEGPWDTLLERLLVEKLAGLGPETAREVVCRAGLPAGATLEGCGEYELARIYQALREIMAATSPAAWQPVVVLGQERRPLAFAAFELSQYQGLPREYFSTPSAACDSYYQARREQQLLEGARSSLEHILERELKRCYKKEGLQAATVAEAADAEKFRLAGELITANIYRLKKGEAALTAPNFYDPAGEPVTIELDPALTPAENAQRYFHRYNKAKNAARLAAEQLEQTRAEIAYLESIAQALSMAASYDDLAEIRRELRQAGYLPEEKEKEKPGKPSKKGGKKEAPRPSQPLEFTSPDGLKILVGKNNRQNDWLTLKYAAPGDLWLHAKDIPGSHVIIRTGGREVPAPTLEMAARLAARYSRAGQSSRVPVDYTLVKNVRKPAGARPGMVIYDHQRTVYVTPAE</sequence>
<evidence type="ECO:0000256" key="3">
    <source>
        <dbReference type="ARBA" id="ARBA00022884"/>
    </source>
</evidence>
<dbReference type="Pfam" id="PF05670">
    <property type="entry name" value="NFACT-R_1"/>
    <property type="match status" value="1"/>
</dbReference>
<evidence type="ECO:0000256" key="6">
    <source>
        <dbReference type="SAM" id="MobiDB-lite"/>
    </source>
</evidence>
<evidence type="ECO:0000256" key="4">
    <source>
        <dbReference type="ARBA" id="ARBA00022917"/>
    </source>
</evidence>
<proteinExistence type="inferred from homology"/>
<dbReference type="GO" id="GO:1990112">
    <property type="term" value="C:RQC complex"/>
    <property type="evidence" value="ECO:0007669"/>
    <property type="project" value="TreeGrafter"/>
</dbReference>
<dbReference type="InterPro" id="IPR008532">
    <property type="entry name" value="NFACT_RNA-bd"/>
</dbReference>
<gene>
    <name evidence="5" type="primary">rqcH</name>
    <name evidence="8" type="ORF">MOMUL_11500</name>
</gene>
<dbReference type="Gene3D" id="2.30.310.10">
    <property type="entry name" value="ibrinogen binding protein from staphylococcus aureus domain"/>
    <property type="match status" value="1"/>
</dbReference>
<dbReference type="Proteomes" id="UP000075670">
    <property type="component" value="Unassembled WGS sequence"/>
</dbReference>
<organism evidence="8 9">
    <name type="scientific">Moorella mulderi DSM 14980</name>
    <dbReference type="NCBI Taxonomy" id="1122241"/>
    <lineage>
        <taxon>Bacteria</taxon>
        <taxon>Bacillati</taxon>
        <taxon>Bacillota</taxon>
        <taxon>Clostridia</taxon>
        <taxon>Neomoorellales</taxon>
        <taxon>Neomoorellaceae</taxon>
        <taxon>Neomoorella</taxon>
    </lineage>
</organism>
<comment type="function">
    <text evidence="5">Key component of the ribosome quality control system (RQC), a ribosome-associated complex that mediates the extraction of incompletely synthesized nascent chains from stalled ribosomes and their subsequent degradation. RqcH recruits Ala-charged tRNA, and with RqcP directs the elongation of stalled nascent chains on 50S ribosomal subunits, leading to non-templated C-terminal alanine extensions (Ala tail). The Ala tail promotes nascent chain degradation. May add between 1 and at least 8 Ala residues. Binds to stalled 50S ribosomal subunits.</text>
</comment>
<dbReference type="GO" id="GO:0000049">
    <property type="term" value="F:tRNA binding"/>
    <property type="evidence" value="ECO:0007669"/>
    <property type="project" value="UniProtKB-UniRule"/>
</dbReference>
<dbReference type="InterPro" id="IPR043682">
    <property type="entry name" value="RqcH_bacterial"/>
</dbReference>
<feature type="compositionally biased region" description="Basic and acidic residues" evidence="6">
    <location>
        <begin position="445"/>
        <end position="457"/>
    </location>
</feature>
<accession>A0A151AY22</accession>
<dbReference type="AlphaFoldDB" id="A0A151AY22"/>
<dbReference type="PANTHER" id="PTHR15239:SF6">
    <property type="entry name" value="RIBOSOME QUALITY CONTROL COMPLEX SUBUNIT NEMF"/>
    <property type="match status" value="1"/>
</dbReference>
<dbReference type="InterPro" id="IPR051608">
    <property type="entry name" value="RQC_Subunit_NEMF"/>
</dbReference>
<protein>
    <recommendedName>
        <fullName evidence="5">Rqc2 homolog RqcH</fullName>
        <shortName evidence="5">RqcH</shortName>
    </recommendedName>
</protein>
<feature type="domain" description="NFACT RNA-binding" evidence="7">
    <location>
        <begin position="476"/>
        <end position="567"/>
    </location>
</feature>
<keyword evidence="1 5" id="KW-0820">tRNA-binding</keyword>
<reference evidence="8 9" key="1">
    <citation type="submission" date="2016-02" db="EMBL/GenBank/DDBJ databases">
        <title>Genome sequence of Moorella mulderi DSM 14980.</title>
        <authorList>
            <person name="Poehlein A."/>
            <person name="Daniel R."/>
        </authorList>
    </citation>
    <scope>NUCLEOTIDE SEQUENCE [LARGE SCALE GENOMIC DNA]</scope>
    <source>
        <strain evidence="8 9">DSM 14980</strain>
    </source>
</reference>
<dbReference type="SUPFAM" id="SSF46946">
    <property type="entry name" value="S13-like H2TH domain"/>
    <property type="match status" value="1"/>
</dbReference>
<dbReference type="RefSeq" id="WP_062282658.1">
    <property type="nucleotide sequence ID" value="NZ_LTBC01000003.1"/>
</dbReference>